<evidence type="ECO:0000313" key="2">
    <source>
        <dbReference type="Proteomes" id="UP000002318"/>
    </source>
</evidence>
<protein>
    <recommendedName>
        <fullName evidence="3">DUF4390 domain-containing protein</fullName>
    </recommendedName>
</protein>
<dbReference type="STRING" id="573413.Spirs_4052"/>
<gene>
    <name evidence="1" type="ordered locus">Spirs_4052</name>
</gene>
<dbReference type="EMBL" id="CP002116">
    <property type="protein sequence ID" value="ADK83134.1"/>
    <property type="molecule type" value="Genomic_DNA"/>
</dbReference>
<dbReference type="KEGG" id="ssm:Spirs_4052"/>
<name>E1R9G5_SEDSS</name>
<accession>E1R9G5</accession>
<evidence type="ECO:0008006" key="3">
    <source>
        <dbReference type="Google" id="ProtNLM"/>
    </source>
</evidence>
<proteinExistence type="predicted"/>
<organism evidence="1 2">
    <name type="scientific">Sediminispirochaeta smaragdinae (strain DSM 11293 / JCM 15392 / SEBR 4228)</name>
    <name type="common">Spirochaeta smaragdinae</name>
    <dbReference type="NCBI Taxonomy" id="573413"/>
    <lineage>
        <taxon>Bacteria</taxon>
        <taxon>Pseudomonadati</taxon>
        <taxon>Spirochaetota</taxon>
        <taxon>Spirochaetia</taxon>
        <taxon>Spirochaetales</taxon>
        <taxon>Spirochaetaceae</taxon>
        <taxon>Sediminispirochaeta</taxon>
    </lineage>
</organism>
<dbReference type="Proteomes" id="UP000002318">
    <property type="component" value="Chromosome"/>
</dbReference>
<reference evidence="1 2" key="1">
    <citation type="journal article" date="2010" name="Stand. Genomic Sci.">
        <title>Complete genome sequence of Spirochaeta smaragdinae type strain (SEBR 4228).</title>
        <authorList>
            <person name="Mavromatis K."/>
            <person name="Yasawong M."/>
            <person name="Chertkov O."/>
            <person name="Lapidus A."/>
            <person name="Lucas S."/>
            <person name="Nolan M."/>
            <person name="Del Rio T.G."/>
            <person name="Tice H."/>
            <person name="Cheng J.F."/>
            <person name="Pitluck S."/>
            <person name="Liolios K."/>
            <person name="Ivanova N."/>
            <person name="Tapia R."/>
            <person name="Han C."/>
            <person name="Bruce D."/>
            <person name="Goodwin L."/>
            <person name="Pati A."/>
            <person name="Chen A."/>
            <person name="Palaniappan K."/>
            <person name="Land M."/>
            <person name="Hauser L."/>
            <person name="Chang Y.J."/>
            <person name="Jeffries C.D."/>
            <person name="Detter J.C."/>
            <person name="Rohde M."/>
            <person name="Brambilla E."/>
            <person name="Spring S."/>
            <person name="Goker M."/>
            <person name="Sikorski J."/>
            <person name="Woyke T."/>
            <person name="Bristow J."/>
            <person name="Eisen J.A."/>
            <person name="Markowitz V."/>
            <person name="Hugenholtz P."/>
            <person name="Klenk H.P."/>
            <person name="Kyrpides N.C."/>
        </authorList>
    </citation>
    <scope>NUCLEOTIDE SEQUENCE [LARGE SCALE GENOMIC DNA]</scope>
    <source>
        <strain evidence="2">DSM 11293 / JCM 15392 / SEBR 4228</strain>
    </source>
</reference>
<dbReference type="HOGENOM" id="CLU_1365490_0_0_12"/>
<sequence length="200" mass="22591">MPSSGSSKIASKRNRKRSATGLFWCMLFVLVAQTAAGQGALLTARLKADVAVVSLSMVETSEKLLVKSAYDGQMAQVRFDLRIYHKGKGFLGIAGDRIIREKTIEQYGRWDPFSGRFIITDTEGHQWTTPRAEEYTKRLLSLSDTVITGIARDEESYLLARVGLKRVKLQVPFNLLDLFLPETKIVTPWVRWDFNFGEQS</sequence>
<evidence type="ECO:0000313" key="1">
    <source>
        <dbReference type="EMBL" id="ADK83134.1"/>
    </source>
</evidence>
<keyword evidence="2" id="KW-1185">Reference proteome</keyword>
<dbReference type="AlphaFoldDB" id="E1R9G5"/>